<dbReference type="RefSeq" id="WP_171015496.1">
    <property type="nucleotide sequence ID" value="NZ_BPRE01000002.1"/>
</dbReference>
<reference evidence="1" key="1">
    <citation type="journal article" date="2021" name="Front. Microbiol.">
        <title>Comprehensive Comparative Genomics and Phenotyping of Methylobacterium Species.</title>
        <authorList>
            <person name="Alessa O."/>
            <person name="Ogura Y."/>
            <person name="Fujitani Y."/>
            <person name="Takami H."/>
            <person name="Hayashi T."/>
            <person name="Sahin N."/>
            <person name="Tani A."/>
        </authorList>
    </citation>
    <scope>NUCLEOTIDE SEQUENCE</scope>
    <source>
        <strain evidence="1">DSM 14458</strain>
    </source>
</reference>
<protein>
    <submittedName>
        <fullName evidence="1">Uncharacterized protein</fullName>
    </submittedName>
</protein>
<name>A0ABQ4UQF5_9HYPH</name>
<proteinExistence type="predicted"/>
<reference evidence="1" key="2">
    <citation type="submission" date="2021-08" db="EMBL/GenBank/DDBJ databases">
        <authorList>
            <person name="Tani A."/>
            <person name="Ola A."/>
            <person name="Ogura Y."/>
            <person name="Katsura K."/>
            <person name="Hayashi T."/>
        </authorList>
    </citation>
    <scope>NUCLEOTIDE SEQUENCE</scope>
    <source>
        <strain evidence="1">DSM 14458</strain>
    </source>
</reference>
<accession>A0ABQ4UQF5</accession>
<gene>
    <name evidence="1" type="ORF">BGCPKDLD_0928</name>
</gene>
<keyword evidence="2" id="KW-1185">Reference proteome</keyword>
<organism evidence="1 2">
    <name type="scientific">Methylorubrum suomiense</name>
    <dbReference type="NCBI Taxonomy" id="144191"/>
    <lineage>
        <taxon>Bacteria</taxon>
        <taxon>Pseudomonadati</taxon>
        <taxon>Pseudomonadota</taxon>
        <taxon>Alphaproteobacteria</taxon>
        <taxon>Hyphomicrobiales</taxon>
        <taxon>Methylobacteriaceae</taxon>
        <taxon>Methylorubrum</taxon>
    </lineage>
</organism>
<evidence type="ECO:0000313" key="1">
    <source>
        <dbReference type="EMBL" id="GJE74359.1"/>
    </source>
</evidence>
<dbReference type="Proteomes" id="UP001055093">
    <property type="component" value="Unassembled WGS sequence"/>
</dbReference>
<comment type="caution">
    <text evidence="1">The sequence shown here is derived from an EMBL/GenBank/DDBJ whole genome shotgun (WGS) entry which is preliminary data.</text>
</comment>
<sequence>MSIETNWSLDAVQSLRTMAREGVSVSVISLRLKRPVEAVSAKLTELGITPKVEA</sequence>
<evidence type="ECO:0000313" key="2">
    <source>
        <dbReference type="Proteomes" id="UP001055093"/>
    </source>
</evidence>
<dbReference type="EMBL" id="BPRE01000002">
    <property type="protein sequence ID" value="GJE74359.1"/>
    <property type="molecule type" value="Genomic_DNA"/>
</dbReference>